<dbReference type="SUPFAM" id="SSF53474">
    <property type="entry name" value="alpha/beta-Hydrolases"/>
    <property type="match status" value="1"/>
</dbReference>
<accession>D4Z0V6</accession>
<dbReference type="eggNOG" id="COG2267">
    <property type="taxonomic scope" value="Bacteria"/>
</dbReference>
<evidence type="ECO:0000259" key="1">
    <source>
        <dbReference type="Pfam" id="PF00561"/>
    </source>
</evidence>
<proteinExistence type="predicted"/>
<evidence type="ECO:0000313" key="2">
    <source>
        <dbReference type="EMBL" id="BAI96238.1"/>
    </source>
</evidence>
<dbReference type="PANTHER" id="PTHR43194">
    <property type="entry name" value="HYDROLASE ALPHA/BETA FOLD FAMILY"/>
    <property type="match status" value="1"/>
</dbReference>
<dbReference type="InterPro" id="IPR029058">
    <property type="entry name" value="AB_hydrolase_fold"/>
</dbReference>
<dbReference type="STRING" id="452662.SJA_C1-14040"/>
<dbReference type="Gene3D" id="3.40.50.1820">
    <property type="entry name" value="alpha/beta hydrolase"/>
    <property type="match status" value="1"/>
</dbReference>
<keyword evidence="3" id="KW-1185">Reference proteome</keyword>
<dbReference type="EMBL" id="AP010803">
    <property type="protein sequence ID" value="BAI96238.1"/>
    <property type="molecule type" value="Genomic_DNA"/>
</dbReference>
<feature type="domain" description="AB hydrolase-1" evidence="1">
    <location>
        <begin position="40"/>
        <end position="275"/>
    </location>
</feature>
<sequence length="298" mass="32218">MVLSHGPEETDLTQPITLRGADSNCLKADFWEGEGDYLAILLHGGGQTRHSWRRATAALLSRGYAVLSYDARGHGDSEWIADGDYRYQAHGEDLRHICDGFAASKRIVLIGASMGGMAALYAAGHSKAHIAALVLVDIVPWPVQAGADSILAFMKAHGEGFESHADALQAVGQAFPDRQSGGNVARIARNLRKRENGRFYWHWDPRLLDHQGLAEAIVAEGWVERATSTFLGPTLVLKGAISDVIDEQGIARLRCEMPQLESRSIPGAGHMIVGDNNDAFNDAVAAFLDAHLDSAFPT</sequence>
<dbReference type="EC" id="1.11.1.-" evidence="2"/>
<evidence type="ECO:0000313" key="3">
    <source>
        <dbReference type="Proteomes" id="UP000007753"/>
    </source>
</evidence>
<organism evidence="2 3">
    <name type="scientific">Sphingobium indicum (strain DSM 16413 / CCM 7287 / MTCC 6362 / UT26 / NBRC 101211 / UT26S)</name>
    <name type="common">Sphingobium japonicum</name>
    <dbReference type="NCBI Taxonomy" id="452662"/>
    <lineage>
        <taxon>Bacteria</taxon>
        <taxon>Pseudomonadati</taxon>
        <taxon>Pseudomonadota</taxon>
        <taxon>Alphaproteobacteria</taxon>
        <taxon>Sphingomonadales</taxon>
        <taxon>Sphingomonadaceae</taxon>
        <taxon>Sphingobium</taxon>
    </lineage>
</organism>
<dbReference type="KEGG" id="sjp:SJA_C1-14040"/>
<name>D4Z0V6_SPHIU</name>
<protein>
    <submittedName>
        <fullName evidence="2">Peroxiredoxin</fullName>
        <ecNumber evidence="2">1.11.1.-</ecNumber>
    </submittedName>
</protein>
<dbReference type="Pfam" id="PF00561">
    <property type="entry name" value="Abhydrolase_1"/>
    <property type="match status" value="1"/>
</dbReference>
<keyword evidence="2" id="KW-0560">Oxidoreductase</keyword>
<dbReference type="InterPro" id="IPR000073">
    <property type="entry name" value="AB_hydrolase_1"/>
</dbReference>
<dbReference type="AlphaFoldDB" id="D4Z0V6"/>
<dbReference type="Proteomes" id="UP000007753">
    <property type="component" value="Chromosome 1"/>
</dbReference>
<dbReference type="PRINTS" id="PR00111">
    <property type="entry name" value="ABHYDROLASE"/>
</dbReference>
<reference evidence="2 3" key="1">
    <citation type="journal article" date="2010" name="J. Bacteriol.">
        <title>Complete genome sequence of the representative gamma-hexachlorocyclohexane-degrading bacterium Sphingobium japonicum UT26.</title>
        <authorList>
            <person name="Nagata Y."/>
            <person name="Ohtsubo Y."/>
            <person name="Endo R."/>
            <person name="Ichikawa N."/>
            <person name="Ankai A."/>
            <person name="Oguchi A."/>
            <person name="Fukui S."/>
            <person name="Fujita N."/>
            <person name="Tsuda M."/>
        </authorList>
    </citation>
    <scope>NUCLEOTIDE SEQUENCE [LARGE SCALE GENOMIC DNA]</scope>
    <source>
        <strain evidence="3">DSM 16413 / CCM 7287 / MTCC 6362 / UT26 / NBRC 101211 / UT26S</strain>
    </source>
</reference>
<keyword evidence="2" id="KW-0575">Peroxidase</keyword>
<dbReference type="InterPro" id="IPR050228">
    <property type="entry name" value="Carboxylesterase_BioH"/>
</dbReference>
<dbReference type="PANTHER" id="PTHR43194:SF2">
    <property type="entry name" value="PEROXISOMAL MEMBRANE PROTEIN LPX1"/>
    <property type="match status" value="1"/>
</dbReference>
<dbReference type="HOGENOM" id="CLU_020336_31_0_5"/>
<dbReference type="GO" id="GO:0004601">
    <property type="term" value="F:peroxidase activity"/>
    <property type="evidence" value="ECO:0007669"/>
    <property type="project" value="UniProtKB-KW"/>
</dbReference>
<gene>
    <name evidence="2" type="primary">tpx</name>
    <name evidence="2" type="ordered locus">SJA_C1-14040</name>
</gene>